<dbReference type="KEGG" id="ehx:EMIHUDRAFT_468573"/>
<name>A0A0D3K042_EMIH1</name>
<dbReference type="InterPro" id="IPR036174">
    <property type="entry name" value="Znf_Sec23_Sec24_sf"/>
</dbReference>
<feature type="domain" description="Sec23/Sec24 trunk" evidence="7">
    <location>
        <begin position="481"/>
        <end position="721"/>
    </location>
</feature>
<dbReference type="InterPro" id="IPR036180">
    <property type="entry name" value="Gelsolin-like_dom_sf"/>
</dbReference>
<feature type="region of interest" description="Disordered" evidence="4">
    <location>
        <begin position="94"/>
        <end position="344"/>
    </location>
</feature>
<feature type="compositionally biased region" description="Basic and acidic residues" evidence="4">
    <location>
        <begin position="97"/>
        <end position="106"/>
    </location>
</feature>
<reference evidence="9" key="2">
    <citation type="submission" date="2024-10" db="UniProtKB">
        <authorList>
            <consortium name="EnsemblProtists"/>
        </authorList>
    </citation>
    <scope>IDENTIFICATION</scope>
</reference>
<dbReference type="InterPro" id="IPR036175">
    <property type="entry name" value="Sec23/24_helical_dom_sf"/>
</dbReference>
<reference evidence="10" key="1">
    <citation type="journal article" date="2013" name="Nature">
        <title>Pan genome of the phytoplankton Emiliania underpins its global distribution.</title>
        <authorList>
            <person name="Read B.A."/>
            <person name="Kegel J."/>
            <person name="Klute M.J."/>
            <person name="Kuo A."/>
            <person name="Lefebvre S.C."/>
            <person name="Maumus F."/>
            <person name="Mayer C."/>
            <person name="Miller J."/>
            <person name="Monier A."/>
            <person name="Salamov A."/>
            <person name="Young J."/>
            <person name="Aguilar M."/>
            <person name="Claverie J.M."/>
            <person name="Frickenhaus S."/>
            <person name="Gonzalez K."/>
            <person name="Herman E.K."/>
            <person name="Lin Y.C."/>
            <person name="Napier J."/>
            <person name="Ogata H."/>
            <person name="Sarno A.F."/>
            <person name="Shmutz J."/>
            <person name="Schroeder D."/>
            <person name="de Vargas C."/>
            <person name="Verret F."/>
            <person name="von Dassow P."/>
            <person name="Valentin K."/>
            <person name="Van de Peer Y."/>
            <person name="Wheeler G."/>
            <person name="Dacks J.B."/>
            <person name="Delwiche C.F."/>
            <person name="Dyhrman S.T."/>
            <person name="Glockner G."/>
            <person name="John U."/>
            <person name="Richards T."/>
            <person name="Worden A.Z."/>
            <person name="Zhang X."/>
            <person name="Grigoriev I.V."/>
            <person name="Allen A.E."/>
            <person name="Bidle K."/>
            <person name="Borodovsky M."/>
            <person name="Bowler C."/>
            <person name="Brownlee C."/>
            <person name="Cock J.M."/>
            <person name="Elias M."/>
            <person name="Gladyshev V.N."/>
            <person name="Groth M."/>
            <person name="Guda C."/>
            <person name="Hadaegh A."/>
            <person name="Iglesias-Rodriguez M.D."/>
            <person name="Jenkins J."/>
            <person name="Jones B.M."/>
            <person name="Lawson T."/>
            <person name="Leese F."/>
            <person name="Lindquist E."/>
            <person name="Lobanov A."/>
            <person name="Lomsadze A."/>
            <person name="Malik S.B."/>
            <person name="Marsh M.E."/>
            <person name="Mackinder L."/>
            <person name="Mock T."/>
            <person name="Mueller-Roeber B."/>
            <person name="Pagarete A."/>
            <person name="Parker M."/>
            <person name="Probert I."/>
            <person name="Quesneville H."/>
            <person name="Raines C."/>
            <person name="Rensing S.A."/>
            <person name="Riano-Pachon D.M."/>
            <person name="Richier S."/>
            <person name="Rokitta S."/>
            <person name="Shiraiwa Y."/>
            <person name="Soanes D.M."/>
            <person name="van der Giezen M."/>
            <person name="Wahlund T.M."/>
            <person name="Williams B."/>
            <person name="Wilson W."/>
            <person name="Wolfe G."/>
            <person name="Wurch L.L."/>
        </authorList>
    </citation>
    <scope>NUCLEOTIDE SEQUENCE</scope>
</reference>
<feature type="compositionally biased region" description="Pro residues" evidence="4">
    <location>
        <begin position="180"/>
        <end position="189"/>
    </location>
</feature>
<evidence type="ECO:0000259" key="7">
    <source>
        <dbReference type="Pfam" id="PF04811"/>
    </source>
</evidence>
<dbReference type="GO" id="GO:0006886">
    <property type="term" value="P:intracellular protein transport"/>
    <property type="evidence" value="ECO:0007669"/>
    <property type="project" value="InterPro"/>
</dbReference>
<dbReference type="InterPro" id="IPR006895">
    <property type="entry name" value="Znf_Sec23_Sec24"/>
</dbReference>
<dbReference type="Gene3D" id="1.20.120.730">
    <property type="entry name" value="Sec23/Sec24 helical domain"/>
    <property type="match status" value="1"/>
</dbReference>
<evidence type="ECO:0000313" key="9">
    <source>
        <dbReference type="EnsemblProtists" id="EOD29127"/>
    </source>
</evidence>
<dbReference type="InterPro" id="IPR006896">
    <property type="entry name" value="Sec23/24_trunk_dom"/>
</dbReference>
<dbReference type="InterPro" id="IPR006900">
    <property type="entry name" value="Sec23/24_helical_dom"/>
</dbReference>
<evidence type="ECO:0000259" key="5">
    <source>
        <dbReference type="Pfam" id="PF00626"/>
    </source>
</evidence>
<dbReference type="AlphaFoldDB" id="A0A0D3K042"/>
<keyword evidence="3" id="KW-0653">Protein transport</keyword>
<sequence>MVYNRRSAFGPHLWFLIRIDPMPGALASHAGWIGLTAASPALIGVSVLREHLQALLSQEAVPVLVEAIHTARWSTRAYDSRDAAKSKIRVGQCEARAVADPERDLRPAPPRFAGTPPGQRPPPPHHGNGVPPGAPRPPPPGVPMRGGPPPQPGMRPPPPHAGLPPGGGPPPPGGAAGPGVPAPRAPPPRFGATPPGQRPPPPGPPRQPSPGSHPRGGPPPGPPPPGPPPPRGAPPPPGAAAAPPTVPLAGLAVGGAGLGGERPRAAPARRMYAAGELGGEKAAPGGGVGGAPPPPPAQQPGGERPSTRTANGGGGSNRIDPSQIPRPTPAGAAPESFLTRAGMGTLPPPAASAYVAIDDGNCPPRLLRHTLNQVATLEDAAVACGVPTACVIQPLAEPAPGEAPVPLVHPGPDGPLRCGRCRAYANPFFAFVDRGRSFSCNLCGAVTPLPPSEIVDLDQPELSCGAVEFVAPPEYQARPPLPPPLLLLLEVTQPAAAATVVDTVLTALSAVLPSLPPHTRVGFVTFADALHFYAPGGGGGGNGHGAAAGGSRLTQYVVADLAEIGLPLPAEAPPAAALRAVKRSSRAILLARDALLGVFEAVRTTLFASSRRPDAAFGAAMEAARLLLAPTGGRVLVFSHTLPSVGPLKLVHRDDVRTYGTEKEQALLQPADSGWTALAAALAAVHASVSTFHFTTSNFVDMSSTAPLSRLTGGQLYHYANAAPESRDAEIWRCLTRPFGYEGVMRVRTSRGLRVDHYLWGSSLPGDRDVDVPGIDADGAIGVTFLHDDKIIDGSNPCVQRIRVLTSALIATSSMPSLYRHADLDALLNIMMRQAALATSRSTMQKLREAVVARCVTILANYRKTCAASTSAGQLILPEALKLLPLYALSLTKVGLLRAGTDVRADERAAHLAAACRMGCTSSGGFIYPRLYSLRSISEAGAAAAAAPPPPDADPAADTSPLALAAAAGGGRLGDTTALSFEKLDSADCYLLDDSLSLTLWIGARAPAELLQPLLGIASAAGVDASRLRVAKLETAPSAALHGLLSVIRAQRPHLASMTYVEFLCHVHRQIQNKLA</sequence>
<dbReference type="Gene3D" id="2.60.40.1670">
    <property type="entry name" value="beta-sandwich domain of Sec23/24"/>
    <property type="match status" value="1"/>
</dbReference>
<dbReference type="GO" id="GO:0030127">
    <property type="term" value="C:COPII vesicle coat"/>
    <property type="evidence" value="ECO:0007669"/>
    <property type="project" value="InterPro"/>
</dbReference>
<protein>
    <submittedName>
        <fullName evidence="9">Uncharacterized protein</fullName>
    </submittedName>
</protein>
<evidence type="ECO:0000256" key="3">
    <source>
        <dbReference type="ARBA" id="ARBA00022927"/>
    </source>
</evidence>
<evidence type="ECO:0000259" key="6">
    <source>
        <dbReference type="Pfam" id="PF04810"/>
    </source>
</evidence>
<dbReference type="eggNOG" id="KOG1984">
    <property type="taxonomic scope" value="Eukaryota"/>
</dbReference>
<evidence type="ECO:0000259" key="8">
    <source>
        <dbReference type="Pfam" id="PF04815"/>
    </source>
</evidence>
<dbReference type="Gene3D" id="3.40.20.10">
    <property type="entry name" value="Severin"/>
    <property type="match status" value="1"/>
</dbReference>
<feature type="domain" description="Gelsolin-like" evidence="5">
    <location>
        <begin position="979"/>
        <end position="1035"/>
    </location>
</feature>
<dbReference type="PANTHER" id="PTHR13803:SF4">
    <property type="entry name" value="SECRETORY 24CD, ISOFORM C"/>
    <property type="match status" value="1"/>
</dbReference>
<organism evidence="9 10">
    <name type="scientific">Emiliania huxleyi (strain CCMP1516)</name>
    <dbReference type="NCBI Taxonomy" id="280463"/>
    <lineage>
        <taxon>Eukaryota</taxon>
        <taxon>Haptista</taxon>
        <taxon>Haptophyta</taxon>
        <taxon>Prymnesiophyceae</taxon>
        <taxon>Isochrysidales</taxon>
        <taxon>Noelaerhabdaceae</taxon>
        <taxon>Emiliania</taxon>
    </lineage>
</organism>
<dbReference type="InterPro" id="IPR036465">
    <property type="entry name" value="vWFA_dom_sf"/>
</dbReference>
<feature type="domain" description="Sec23/Sec24 helical" evidence="8">
    <location>
        <begin position="823"/>
        <end position="922"/>
    </location>
</feature>
<dbReference type="GeneID" id="17274672"/>
<evidence type="ECO:0000313" key="10">
    <source>
        <dbReference type="Proteomes" id="UP000013827"/>
    </source>
</evidence>
<dbReference type="SUPFAM" id="SSF82754">
    <property type="entry name" value="C-terminal, gelsolin-like domain of Sec23/24"/>
    <property type="match status" value="1"/>
</dbReference>
<dbReference type="GO" id="GO:0070971">
    <property type="term" value="C:endoplasmic reticulum exit site"/>
    <property type="evidence" value="ECO:0007669"/>
    <property type="project" value="TreeGrafter"/>
</dbReference>
<feature type="compositionally biased region" description="Pro residues" evidence="4">
    <location>
        <begin position="132"/>
        <end position="173"/>
    </location>
</feature>
<dbReference type="SUPFAM" id="SSF81811">
    <property type="entry name" value="Helical domain of Sec23/24"/>
    <property type="match status" value="1"/>
</dbReference>
<dbReference type="GO" id="GO:0008270">
    <property type="term" value="F:zinc ion binding"/>
    <property type="evidence" value="ECO:0007669"/>
    <property type="project" value="InterPro"/>
</dbReference>
<dbReference type="Pfam" id="PF00626">
    <property type="entry name" value="Gelsolin"/>
    <property type="match status" value="1"/>
</dbReference>
<dbReference type="PANTHER" id="PTHR13803">
    <property type="entry name" value="SEC24-RELATED PROTEIN"/>
    <property type="match status" value="1"/>
</dbReference>
<dbReference type="EnsemblProtists" id="EOD29127">
    <property type="protein sequence ID" value="EOD29127"/>
    <property type="gene ID" value="EMIHUDRAFT_468573"/>
</dbReference>
<dbReference type="HOGENOM" id="CLU_004589_1_2_1"/>
<dbReference type="InterPro" id="IPR029006">
    <property type="entry name" value="ADF-H/Gelsolin-like_dom_sf"/>
</dbReference>
<dbReference type="SUPFAM" id="SSF81995">
    <property type="entry name" value="beta-sandwich domain of Sec23/24"/>
    <property type="match status" value="1"/>
</dbReference>
<dbReference type="GO" id="GO:0000149">
    <property type="term" value="F:SNARE binding"/>
    <property type="evidence" value="ECO:0007669"/>
    <property type="project" value="TreeGrafter"/>
</dbReference>
<dbReference type="STRING" id="2903.R1D275"/>
<feature type="compositionally biased region" description="Pro residues" evidence="4">
    <location>
        <begin position="196"/>
        <end position="208"/>
    </location>
</feature>
<dbReference type="Gene3D" id="2.30.30.380">
    <property type="entry name" value="Zn-finger domain of Sec23/24"/>
    <property type="match status" value="1"/>
</dbReference>
<dbReference type="PaxDb" id="2903-EOD29127"/>
<dbReference type="Proteomes" id="UP000013827">
    <property type="component" value="Unassembled WGS sequence"/>
</dbReference>
<dbReference type="Pfam" id="PF04815">
    <property type="entry name" value="Sec23_helical"/>
    <property type="match status" value="1"/>
</dbReference>
<dbReference type="Pfam" id="PF04811">
    <property type="entry name" value="Sec23_trunk"/>
    <property type="match status" value="1"/>
</dbReference>
<dbReference type="InterPro" id="IPR007123">
    <property type="entry name" value="Gelsolin-like_dom"/>
</dbReference>
<dbReference type="RefSeq" id="XP_005781556.1">
    <property type="nucleotide sequence ID" value="XM_005781499.1"/>
</dbReference>
<dbReference type="Gene3D" id="3.40.50.410">
    <property type="entry name" value="von Willebrand factor, type A domain"/>
    <property type="match status" value="1"/>
</dbReference>
<dbReference type="Pfam" id="PF04810">
    <property type="entry name" value="zf-Sec23_Sec24"/>
    <property type="match status" value="1"/>
</dbReference>
<evidence type="ECO:0000256" key="2">
    <source>
        <dbReference type="ARBA" id="ARBA00022448"/>
    </source>
</evidence>
<keyword evidence="2" id="KW-0813">Transport</keyword>
<feature type="compositionally biased region" description="Pro residues" evidence="4">
    <location>
        <begin position="216"/>
        <end position="238"/>
    </location>
</feature>
<dbReference type="SUPFAM" id="SSF53300">
    <property type="entry name" value="vWA-like"/>
    <property type="match status" value="1"/>
</dbReference>
<feature type="compositionally biased region" description="Low complexity" evidence="4">
    <location>
        <begin position="239"/>
        <end position="251"/>
    </location>
</feature>
<keyword evidence="10" id="KW-1185">Reference proteome</keyword>
<dbReference type="InterPro" id="IPR050550">
    <property type="entry name" value="SEC23_SEC24_subfamily"/>
</dbReference>
<evidence type="ECO:0000256" key="1">
    <source>
        <dbReference type="ARBA" id="ARBA00008334"/>
    </source>
</evidence>
<comment type="similarity">
    <text evidence="1">Belongs to the SEC23/SEC24 family. SEC24 subfamily.</text>
</comment>
<dbReference type="SUPFAM" id="SSF82919">
    <property type="entry name" value="Zn-finger domain of Sec23/24"/>
    <property type="match status" value="1"/>
</dbReference>
<accession>A0A0D3K042</accession>
<feature type="domain" description="Zinc finger Sec23/Sec24-type" evidence="6">
    <location>
        <begin position="415"/>
        <end position="451"/>
    </location>
</feature>
<feature type="compositionally biased region" description="Low complexity" evidence="4">
    <location>
        <begin position="265"/>
        <end position="283"/>
    </location>
</feature>
<dbReference type="OMA" id="INPFMTF"/>
<evidence type="ECO:0000256" key="4">
    <source>
        <dbReference type="SAM" id="MobiDB-lite"/>
    </source>
</evidence>
<proteinExistence type="inferred from homology"/>
<dbReference type="GO" id="GO:0090110">
    <property type="term" value="P:COPII-coated vesicle cargo loading"/>
    <property type="evidence" value="ECO:0007669"/>
    <property type="project" value="TreeGrafter"/>
</dbReference>